<dbReference type="InterPro" id="IPR029033">
    <property type="entry name" value="His_PPase_superfam"/>
</dbReference>
<sequence length="272" mass="31032">MAPIAIDTVFVVRHGERLDHVSKAWQPDPAHGLWDPPLSDKAMQRQGRDQANRTGQYLVRLMHDSNIDFATARIVIYTSPFQRCLDTALDIAQHFPCRNTTLRLELGLGEWMSEEFFSDPPSPATRLISRQQEALARKQLASYKTTSLTMPQVDYAHPSIANEFTYPESYTDMVKRLEKTRTHCLQQAKDKEIAIFVTHAICCHALLDGFRGKQTRPLEAPYCSVSRITHTKQPDTTTIHTPPPSPPSTNDNDDDHPWNTDLLFSNIHLEHY</sequence>
<dbReference type="InterPro" id="IPR013078">
    <property type="entry name" value="His_Pase_superF_clade-1"/>
</dbReference>
<reference evidence="2 3" key="1">
    <citation type="submission" date="2023-03" db="EMBL/GenBank/DDBJ databases">
        <title>Genome sequence of Lichtheimia ornata CBS 291.66.</title>
        <authorList>
            <person name="Mohabir J.T."/>
            <person name="Shea T.P."/>
            <person name="Kurbessoian T."/>
            <person name="Berby B."/>
            <person name="Fontaine J."/>
            <person name="Livny J."/>
            <person name="Gnirke A."/>
            <person name="Stajich J.E."/>
            <person name="Cuomo C.A."/>
        </authorList>
    </citation>
    <scope>NUCLEOTIDE SEQUENCE [LARGE SCALE GENOMIC DNA]</scope>
    <source>
        <strain evidence="2">CBS 291.66</strain>
    </source>
</reference>
<evidence type="ECO:0000313" key="3">
    <source>
        <dbReference type="Proteomes" id="UP001234581"/>
    </source>
</evidence>
<proteinExistence type="predicted"/>
<dbReference type="RefSeq" id="XP_058337462.1">
    <property type="nucleotide sequence ID" value="XM_058491769.1"/>
</dbReference>
<organism evidence="2 3">
    <name type="scientific">Lichtheimia ornata</name>
    <dbReference type="NCBI Taxonomy" id="688661"/>
    <lineage>
        <taxon>Eukaryota</taxon>
        <taxon>Fungi</taxon>
        <taxon>Fungi incertae sedis</taxon>
        <taxon>Mucoromycota</taxon>
        <taxon>Mucoromycotina</taxon>
        <taxon>Mucoromycetes</taxon>
        <taxon>Mucorales</taxon>
        <taxon>Lichtheimiaceae</taxon>
        <taxon>Lichtheimia</taxon>
    </lineage>
</organism>
<feature type="region of interest" description="Disordered" evidence="1">
    <location>
        <begin position="232"/>
        <end position="257"/>
    </location>
</feature>
<keyword evidence="3" id="KW-1185">Reference proteome</keyword>
<dbReference type="PANTHER" id="PTHR16469:SF27">
    <property type="entry name" value="UBIQUITIN-ASSOCIATED AND SH3 DOMAIN-CONTAINING BA-RELATED"/>
    <property type="match status" value="1"/>
</dbReference>
<dbReference type="SUPFAM" id="SSF53254">
    <property type="entry name" value="Phosphoglycerate mutase-like"/>
    <property type="match status" value="1"/>
</dbReference>
<dbReference type="AlphaFoldDB" id="A0AAD7US31"/>
<comment type="caution">
    <text evidence="2">The sequence shown here is derived from an EMBL/GenBank/DDBJ whole genome shotgun (WGS) entry which is preliminary data.</text>
</comment>
<dbReference type="EMBL" id="JARTCD010000101">
    <property type="protein sequence ID" value="KAJ8652548.1"/>
    <property type="molecule type" value="Genomic_DNA"/>
</dbReference>
<dbReference type="Proteomes" id="UP001234581">
    <property type="component" value="Unassembled WGS sequence"/>
</dbReference>
<evidence type="ECO:0000256" key="1">
    <source>
        <dbReference type="SAM" id="MobiDB-lite"/>
    </source>
</evidence>
<gene>
    <name evidence="2" type="ORF">O0I10_011807</name>
</gene>
<accession>A0AAD7US31</accession>
<protein>
    <recommendedName>
        <fullName evidence="4">Phosphoglycerate mutase-like protein</fullName>
    </recommendedName>
</protein>
<dbReference type="GeneID" id="83219205"/>
<evidence type="ECO:0008006" key="4">
    <source>
        <dbReference type="Google" id="ProtNLM"/>
    </source>
</evidence>
<name>A0AAD7US31_9FUNG</name>
<dbReference type="InterPro" id="IPR051710">
    <property type="entry name" value="Phosphatase_SH3-domain"/>
</dbReference>
<dbReference type="Gene3D" id="3.40.50.1240">
    <property type="entry name" value="Phosphoglycerate mutase-like"/>
    <property type="match status" value="1"/>
</dbReference>
<dbReference type="Pfam" id="PF00300">
    <property type="entry name" value="His_Phos_1"/>
    <property type="match status" value="1"/>
</dbReference>
<dbReference type="PANTHER" id="PTHR16469">
    <property type="entry name" value="UBIQUITIN-ASSOCIATED AND SH3 DOMAIN-CONTAINING BA-RELATED"/>
    <property type="match status" value="1"/>
</dbReference>
<dbReference type="SMART" id="SM00855">
    <property type="entry name" value="PGAM"/>
    <property type="match status" value="1"/>
</dbReference>
<evidence type="ECO:0000313" key="2">
    <source>
        <dbReference type="EMBL" id="KAJ8652548.1"/>
    </source>
</evidence>
<dbReference type="CDD" id="cd07067">
    <property type="entry name" value="HP_PGM_like"/>
    <property type="match status" value="1"/>
</dbReference>